<gene>
    <name evidence="3" type="ORF">GCM10009655_19900</name>
</gene>
<feature type="domain" description="NERD" evidence="2">
    <location>
        <begin position="51"/>
        <end position="153"/>
    </location>
</feature>
<dbReference type="EMBL" id="BAAAKW010000033">
    <property type="protein sequence ID" value="GAA1220340.1"/>
    <property type="molecule type" value="Genomic_DNA"/>
</dbReference>
<comment type="caution">
    <text evidence="3">The sequence shown here is derived from an EMBL/GenBank/DDBJ whole genome shotgun (WGS) entry which is preliminary data.</text>
</comment>
<dbReference type="InterPro" id="IPR011528">
    <property type="entry name" value="NERD"/>
</dbReference>
<keyword evidence="1" id="KW-0812">Transmembrane</keyword>
<evidence type="ECO:0000259" key="2">
    <source>
        <dbReference type="Pfam" id="PF08378"/>
    </source>
</evidence>
<accession>A0ABP4GJH7</accession>
<evidence type="ECO:0000313" key="3">
    <source>
        <dbReference type="EMBL" id="GAA1220340.1"/>
    </source>
</evidence>
<keyword evidence="4" id="KW-1185">Reference proteome</keyword>
<sequence length="264" mass="27994">MSQNHDLRGRIAGQSAMAAVIEAQAGRAPRGRLARTFGISPLTDAGKAHYRGAVGELLVGSILDQLGHSWDVLHGVPLGLSSLDHFAVGRAGVFAVVVVNCQGDEVAVNGDELIVAKSVKASILDARSVAAIVSDSLSDAFDNRIAVTPVLVLVEPTKVITLQAPDDVRVLTSMQLEQWLLAAPAVLTGEDVANISGAAESNDTWPQPQQSARKARNLTRVFVRIHHDVRSATVRRFLWVVAALIVTILSVWTLVSILASVVVG</sequence>
<dbReference type="Proteomes" id="UP001500943">
    <property type="component" value="Unassembled WGS sequence"/>
</dbReference>
<proteinExistence type="predicted"/>
<dbReference type="RefSeq" id="WP_343925468.1">
    <property type="nucleotide sequence ID" value="NZ_BAAAKW010000033.1"/>
</dbReference>
<feature type="transmembrane region" description="Helical" evidence="1">
    <location>
        <begin position="237"/>
        <end position="263"/>
    </location>
</feature>
<evidence type="ECO:0000313" key="4">
    <source>
        <dbReference type="Proteomes" id="UP001500943"/>
    </source>
</evidence>
<organism evidence="3 4">
    <name type="scientific">Rhodoglobus aureus</name>
    <dbReference type="NCBI Taxonomy" id="191497"/>
    <lineage>
        <taxon>Bacteria</taxon>
        <taxon>Bacillati</taxon>
        <taxon>Actinomycetota</taxon>
        <taxon>Actinomycetes</taxon>
        <taxon>Micrococcales</taxon>
        <taxon>Microbacteriaceae</taxon>
        <taxon>Rhodoglobus</taxon>
    </lineage>
</organism>
<protein>
    <recommendedName>
        <fullName evidence="2">NERD domain-containing protein</fullName>
    </recommendedName>
</protein>
<keyword evidence="1" id="KW-0472">Membrane</keyword>
<evidence type="ECO:0000256" key="1">
    <source>
        <dbReference type="SAM" id="Phobius"/>
    </source>
</evidence>
<dbReference type="Pfam" id="PF08378">
    <property type="entry name" value="NERD"/>
    <property type="match status" value="1"/>
</dbReference>
<reference evidence="4" key="1">
    <citation type="journal article" date="2019" name="Int. J. Syst. Evol. Microbiol.">
        <title>The Global Catalogue of Microorganisms (GCM) 10K type strain sequencing project: providing services to taxonomists for standard genome sequencing and annotation.</title>
        <authorList>
            <consortium name="The Broad Institute Genomics Platform"/>
            <consortium name="The Broad Institute Genome Sequencing Center for Infectious Disease"/>
            <person name="Wu L."/>
            <person name="Ma J."/>
        </authorList>
    </citation>
    <scope>NUCLEOTIDE SEQUENCE [LARGE SCALE GENOMIC DNA]</scope>
    <source>
        <strain evidence="4">JCM 12762</strain>
    </source>
</reference>
<keyword evidence="1" id="KW-1133">Transmembrane helix</keyword>
<name>A0ABP4GJH7_9MICO</name>